<evidence type="ECO:0000256" key="3">
    <source>
        <dbReference type="ARBA" id="ARBA00022691"/>
    </source>
</evidence>
<dbReference type="Proteomes" id="UP000700596">
    <property type="component" value="Unassembled WGS sequence"/>
</dbReference>
<dbReference type="Gene3D" id="3.40.50.150">
    <property type="entry name" value="Vaccinia Virus protein VP39"/>
    <property type="match status" value="1"/>
</dbReference>
<protein>
    <submittedName>
        <fullName evidence="5">S-adenosyl-L-methionine-dependent methyltransferase</fullName>
    </submittedName>
</protein>
<dbReference type="PANTHER" id="PTHR43464">
    <property type="entry name" value="METHYLTRANSFERASE"/>
    <property type="match status" value="1"/>
</dbReference>
<dbReference type="InterPro" id="IPR041698">
    <property type="entry name" value="Methyltransf_25"/>
</dbReference>
<name>A0A9P9E7S2_9PLEO</name>
<dbReference type="CDD" id="cd02440">
    <property type="entry name" value="AdoMet_MTases"/>
    <property type="match status" value="1"/>
</dbReference>
<dbReference type="InterPro" id="IPR029063">
    <property type="entry name" value="SAM-dependent_MTases_sf"/>
</dbReference>
<evidence type="ECO:0000313" key="6">
    <source>
        <dbReference type="Proteomes" id="UP000700596"/>
    </source>
</evidence>
<evidence type="ECO:0000256" key="2">
    <source>
        <dbReference type="ARBA" id="ARBA00022679"/>
    </source>
</evidence>
<organism evidence="5 6">
    <name type="scientific">Dendryphion nanum</name>
    <dbReference type="NCBI Taxonomy" id="256645"/>
    <lineage>
        <taxon>Eukaryota</taxon>
        <taxon>Fungi</taxon>
        <taxon>Dikarya</taxon>
        <taxon>Ascomycota</taxon>
        <taxon>Pezizomycotina</taxon>
        <taxon>Dothideomycetes</taxon>
        <taxon>Pleosporomycetidae</taxon>
        <taxon>Pleosporales</taxon>
        <taxon>Torulaceae</taxon>
        <taxon>Dendryphion</taxon>
    </lineage>
</organism>
<keyword evidence="1 5" id="KW-0489">Methyltransferase</keyword>
<dbReference type="SUPFAM" id="SSF53335">
    <property type="entry name" value="S-adenosyl-L-methionine-dependent methyltransferases"/>
    <property type="match status" value="1"/>
</dbReference>
<dbReference type="GO" id="GO:0008168">
    <property type="term" value="F:methyltransferase activity"/>
    <property type="evidence" value="ECO:0007669"/>
    <property type="project" value="UniProtKB-KW"/>
</dbReference>
<comment type="caution">
    <text evidence="5">The sequence shown here is derived from an EMBL/GenBank/DDBJ whole genome shotgun (WGS) entry which is preliminary data.</text>
</comment>
<accession>A0A9P9E7S2</accession>
<gene>
    <name evidence="5" type="ORF">B0J11DRAFT_219452</name>
</gene>
<keyword evidence="3" id="KW-0949">S-adenosyl-L-methionine</keyword>
<keyword evidence="2" id="KW-0808">Transferase</keyword>
<evidence type="ECO:0000313" key="5">
    <source>
        <dbReference type="EMBL" id="KAH7132179.1"/>
    </source>
</evidence>
<reference evidence="5" key="1">
    <citation type="journal article" date="2021" name="Nat. Commun.">
        <title>Genetic determinants of endophytism in the Arabidopsis root mycobiome.</title>
        <authorList>
            <person name="Mesny F."/>
            <person name="Miyauchi S."/>
            <person name="Thiergart T."/>
            <person name="Pickel B."/>
            <person name="Atanasova L."/>
            <person name="Karlsson M."/>
            <person name="Huettel B."/>
            <person name="Barry K.W."/>
            <person name="Haridas S."/>
            <person name="Chen C."/>
            <person name="Bauer D."/>
            <person name="Andreopoulos W."/>
            <person name="Pangilinan J."/>
            <person name="LaButti K."/>
            <person name="Riley R."/>
            <person name="Lipzen A."/>
            <person name="Clum A."/>
            <person name="Drula E."/>
            <person name="Henrissat B."/>
            <person name="Kohler A."/>
            <person name="Grigoriev I.V."/>
            <person name="Martin F.M."/>
            <person name="Hacquard S."/>
        </authorList>
    </citation>
    <scope>NUCLEOTIDE SEQUENCE</scope>
    <source>
        <strain evidence="5">MPI-CAGE-CH-0243</strain>
    </source>
</reference>
<dbReference type="EMBL" id="JAGMWT010000003">
    <property type="protein sequence ID" value="KAH7132179.1"/>
    <property type="molecule type" value="Genomic_DNA"/>
</dbReference>
<dbReference type="GO" id="GO:0032259">
    <property type="term" value="P:methylation"/>
    <property type="evidence" value="ECO:0007669"/>
    <property type="project" value="UniProtKB-KW"/>
</dbReference>
<dbReference type="Pfam" id="PF13649">
    <property type="entry name" value="Methyltransf_25"/>
    <property type="match status" value="1"/>
</dbReference>
<evidence type="ECO:0000259" key="4">
    <source>
        <dbReference type="Pfam" id="PF13649"/>
    </source>
</evidence>
<evidence type="ECO:0000256" key="1">
    <source>
        <dbReference type="ARBA" id="ARBA00022603"/>
    </source>
</evidence>
<feature type="domain" description="Methyltransferase" evidence="4">
    <location>
        <begin position="48"/>
        <end position="155"/>
    </location>
</feature>
<keyword evidence="6" id="KW-1185">Reference proteome</keyword>
<dbReference type="AlphaFoldDB" id="A0A9P9E7S2"/>
<proteinExistence type="predicted"/>
<dbReference type="OrthoDB" id="66144at2759"/>
<dbReference type="PANTHER" id="PTHR43464:SF19">
    <property type="entry name" value="UBIQUINONE BIOSYNTHESIS O-METHYLTRANSFERASE, MITOCHONDRIAL"/>
    <property type="match status" value="1"/>
</dbReference>
<sequence>MSPSLPLYDDPSFHNAYLLLPRQTYGLSHAPEWPTLRSLLGPTNNTTILDLGCGLGWFARWAAASPLPTDKNADGGSATHITAYDISTTMISKAIQETKKEGLDGKIDYKVADLSKIELDTEAMYDIAFSSLALHYLSADELARLLAQVYTALKPTKTSRIVFSVEHPIYTAPASTPAPNFESIIINRETQRQIWPLESYAEEGAREREWLGTKGVVKYHRTIQTWFESLTGAGFVVTGLKEWMPSREDVEGREGWEGERDRPMFLLVRAERREG</sequence>